<dbReference type="SUPFAM" id="SSF52172">
    <property type="entry name" value="CheY-like"/>
    <property type="match status" value="1"/>
</dbReference>
<comment type="caution">
    <text evidence="2">The sequence shown here is derived from an EMBL/GenBank/DDBJ whole genome shotgun (WGS) entry which is preliminary data.</text>
</comment>
<organism evidence="2">
    <name type="scientific">marine sediment metagenome</name>
    <dbReference type="NCBI Taxonomy" id="412755"/>
    <lineage>
        <taxon>unclassified sequences</taxon>
        <taxon>metagenomes</taxon>
        <taxon>ecological metagenomes</taxon>
    </lineage>
</organism>
<evidence type="ECO:0000259" key="1">
    <source>
        <dbReference type="Pfam" id="PF20274"/>
    </source>
</evidence>
<evidence type="ECO:0000313" key="2">
    <source>
        <dbReference type="EMBL" id="KKL88073.1"/>
    </source>
</evidence>
<dbReference type="InterPro" id="IPR046909">
    <property type="entry name" value="cREC_REC"/>
</dbReference>
<proteinExistence type="predicted"/>
<gene>
    <name evidence="2" type="ORF">LCGC14_1928330</name>
</gene>
<dbReference type="Gene3D" id="3.40.50.2300">
    <property type="match status" value="1"/>
</dbReference>
<accession>A0A0F9FP86</accession>
<dbReference type="AlphaFoldDB" id="A0A0F9FP86"/>
<dbReference type="Pfam" id="PF20274">
    <property type="entry name" value="cREC_REC"/>
    <property type="match status" value="1"/>
</dbReference>
<feature type="domain" description="Cyclic-phosphate processing Receiver" evidence="1">
    <location>
        <begin position="4"/>
        <end position="101"/>
    </location>
</feature>
<protein>
    <recommendedName>
        <fullName evidence="1">Cyclic-phosphate processing Receiver domain-containing protein</fullName>
    </recommendedName>
</protein>
<reference evidence="2" key="1">
    <citation type="journal article" date="2015" name="Nature">
        <title>Complex archaea that bridge the gap between prokaryotes and eukaryotes.</title>
        <authorList>
            <person name="Spang A."/>
            <person name="Saw J.H."/>
            <person name="Jorgensen S.L."/>
            <person name="Zaremba-Niedzwiedzka K."/>
            <person name="Martijn J."/>
            <person name="Lind A.E."/>
            <person name="van Eijk R."/>
            <person name="Schleper C."/>
            <person name="Guy L."/>
            <person name="Ettema T.J."/>
        </authorList>
    </citation>
    <scope>NUCLEOTIDE SEQUENCE</scope>
</reference>
<name>A0A0F9FP86_9ZZZZ</name>
<dbReference type="EMBL" id="LAZR01020667">
    <property type="protein sequence ID" value="KKL88073.1"/>
    <property type="molecule type" value="Genomic_DNA"/>
</dbReference>
<sequence>MKVLFLDDNKNRIDAAIKLFNGDDLFVAKAASEAILYLSNLDNLDLVMLDHDLGGEAFVDSDREDCGMEVVRWILRTKPKIKRIVIHSWNVPASNVMVSMLGLAGYSVAYKPFAFNISESEG</sequence>
<dbReference type="InterPro" id="IPR011006">
    <property type="entry name" value="CheY-like_superfamily"/>
</dbReference>